<dbReference type="Proteomes" id="UP000591071">
    <property type="component" value="Unassembled WGS sequence"/>
</dbReference>
<sequence>MPTYGNTALTFTDLRKRMDPDGKIAWIMEIMAQSNPIMQHIPWMEGNLPTGNQTTLRTSYPHPQLRRINRGIQPGKSTTRQIVDTCCLMEGMSQVDVRIVNLAPDKEATRRSEDGAFVEGFTQDLAKYMFYGDTEKNPDEFNGLGIRFNTFTGDKGTYGFQTINAGGTTENKQTSMYIVDWGENAVTGIYPKGSQAGLKMEDKGEHIVEDADGGKYNALVTWFSWDAGLAVQNLRKVAAIRNVDVGTSPTGTTAAARKTLVENIILAKNRIVNPKRPILYVSDTVYTILELYLNDKNNIYVTQSEAINGIPKLYVQGLEVSKCDALSDTEPVITE</sequence>
<evidence type="ECO:0000313" key="1">
    <source>
        <dbReference type="EMBL" id="NME28847.1"/>
    </source>
</evidence>
<comment type="caution">
    <text evidence="1">The sequence shown here is derived from an EMBL/GenBank/DDBJ whole genome shotgun (WGS) entry which is preliminary data.</text>
</comment>
<dbReference type="Pfam" id="PF20911">
    <property type="entry name" value="GP7"/>
    <property type="match status" value="1"/>
</dbReference>
<evidence type="ECO:0000313" key="2">
    <source>
        <dbReference type="Proteomes" id="UP000591071"/>
    </source>
</evidence>
<dbReference type="RefSeq" id="WP_170087816.1">
    <property type="nucleotide sequence ID" value="NZ_JABAFG010000015.1"/>
</dbReference>
<gene>
    <name evidence="1" type="ORF">HF872_09480</name>
</gene>
<name>A0A848C0U5_9FIRM</name>
<dbReference type="NCBIfam" id="NF045672">
    <property type="entry name" value="MCP_gp7_epsi_15"/>
    <property type="match status" value="1"/>
</dbReference>
<dbReference type="InterPro" id="IPR048813">
    <property type="entry name" value="GP7-like"/>
</dbReference>
<organism evidence="1 2">
    <name type="scientific">Megasphaera hexanoica</name>
    <dbReference type="NCBI Taxonomy" id="1675036"/>
    <lineage>
        <taxon>Bacteria</taxon>
        <taxon>Bacillati</taxon>
        <taxon>Bacillota</taxon>
        <taxon>Negativicutes</taxon>
        <taxon>Veillonellales</taxon>
        <taxon>Veillonellaceae</taxon>
        <taxon>Megasphaera</taxon>
    </lineage>
</organism>
<dbReference type="AlphaFoldDB" id="A0A848C0U5"/>
<evidence type="ECO:0008006" key="3">
    <source>
        <dbReference type="Google" id="ProtNLM"/>
    </source>
</evidence>
<reference evidence="1 2" key="1">
    <citation type="submission" date="2020-04" db="EMBL/GenBank/DDBJ databases">
        <authorList>
            <person name="Hitch T.C.A."/>
            <person name="Wylensek D."/>
            <person name="Clavel T."/>
        </authorList>
    </citation>
    <scope>NUCLEOTIDE SEQUENCE [LARGE SCALE GENOMIC DNA]</scope>
    <source>
        <strain evidence="1 2">Oil-RF-744-FAT-WT-6-1</strain>
    </source>
</reference>
<accession>A0A848C0U5</accession>
<proteinExistence type="predicted"/>
<dbReference type="EMBL" id="JABAFG010000015">
    <property type="protein sequence ID" value="NME28847.1"/>
    <property type="molecule type" value="Genomic_DNA"/>
</dbReference>
<protein>
    <recommendedName>
        <fullName evidence="3">Phage capsid protein</fullName>
    </recommendedName>
</protein>